<evidence type="ECO:0000256" key="4">
    <source>
        <dbReference type="ARBA" id="ARBA00023163"/>
    </source>
</evidence>
<dbReference type="Proteomes" id="UP000549971">
    <property type="component" value="Unassembled WGS sequence"/>
</dbReference>
<evidence type="ECO:0000256" key="1">
    <source>
        <dbReference type="ARBA" id="ARBA00022679"/>
    </source>
</evidence>
<reference evidence="6 7" key="1">
    <citation type="submission" date="2020-08" db="EMBL/GenBank/DDBJ databases">
        <title>Sequencing the genomes of 1000 actinobacteria strains.</title>
        <authorList>
            <person name="Klenk H.-P."/>
        </authorList>
    </citation>
    <scope>NUCLEOTIDE SEQUENCE [LARGE SCALE GENOMIC DNA]</scope>
    <source>
        <strain evidence="6 7">DSM 28967</strain>
    </source>
</reference>
<dbReference type="SMART" id="SM00065">
    <property type="entry name" value="GAF"/>
    <property type="match status" value="1"/>
</dbReference>
<sequence>MDSERAHAAGFGLLAMDLHNAPGFDETVSRVLRFAHEIVPCDFTGVMLRDDRSRCHPVGICDPRFAAAVELQVITGEGPWQPDGSAPRSILIQDAVDDPHWPRWGPRVARIGLRSLLSIRLSTARSELGFLNFCSTSPGRLAVADNAVAYLLACHTAIAIDSAQQAATLTRGMEARTVVGQAQGILMSQFGMDAAQAFAVLRRYSQDANVKLRDVARRVVETRRLPAYDAAQLRSRGQGRRRYGRQQYEPE</sequence>
<dbReference type="InterPro" id="IPR036388">
    <property type="entry name" value="WH-like_DNA-bd_sf"/>
</dbReference>
<feature type="domain" description="ANTAR" evidence="5">
    <location>
        <begin position="159"/>
        <end position="220"/>
    </location>
</feature>
<dbReference type="InterPro" id="IPR011006">
    <property type="entry name" value="CheY-like_superfamily"/>
</dbReference>
<dbReference type="InterPro" id="IPR012074">
    <property type="entry name" value="GAF_ANTAR"/>
</dbReference>
<dbReference type="InterPro" id="IPR003018">
    <property type="entry name" value="GAF"/>
</dbReference>
<dbReference type="Gene3D" id="1.10.10.10">
    <property type="entry name" value="Winged helix-like DNA-binding domain superfamily/Winged helix DNA-binding domain"/>
    <property type="match status" value="1"/>
</dbReference>
<evidence type="ECO:0000313" key="6">
    <source>
        <dbReference type="EMBL" id="MBB5835904.1"/>
    </source>
</evidence>
<dbReference type="Gene3D" id="3.30.450.40">
    <property type="match status" value="1"/>
</dbReference>
<dbReference type="EMBL" id="JACHMY010000001">
    <property type="protein sequence ID" value="MBB5835904.1"/>
    <property type="molecule type" value="Genomic_DNA"/>
</dbReference>
<protein>
    <recommendedName>
        <fullName evidence="5">ANTAR domain-containing protein</fullName>
    </recommendedName>
</protein>
<dbReference type="RefSeq" id="WP_184795491.1">
    <property type="nucleotide sequence ID" value="NZ_JACHMY010000001.1"/>
</dbReference>
<evidence type="ECO:0000256" key="2">
    <source>
        <dbReference type="ARBA" id="ARBA00022777"/>
    </source>
</evidence>
<name>A0A7W9MTP5_9ACTN</name>
<dbReference type="SMART" id="SM01012">
    <property type="entry name" value="ANTAR"/>
    <property type="match status" value="1"/>
</dbReference>
<organism evidence="6 7">
    <name type="scientific">Kribbella italica</name>
    <dbReference type="NCBI Taxonomy" id="1540520"/>
    <lineage>
        <taxon>Bacteria</taxon>
        <taxon>Bacillati</taxon>
        <taxon>Actinomycetota</taxon>
        <taxon>Actinomycetes</taxon>
        <taxon>Propionibacteriales</taxon>
        <taxon>Kribbellaceae</taxon>
        <taxon>Kribbella</taxon>
    </lineage>
</organism>
<dbReference type="PROSITE" id="PS50921">
    <property type="entry name" value="ANTAR"/>
    <property type="match status" value="1"/>
</dbReference>
<gene>
    <name evidence="6" type="ORF">HDA39_002638</name>
</gene>
<keyword evidence="7" id="KW-1185">Reference proteome</keyword>
<evidence type="ECO:0000259" key="5">
    <source>
        <dbReference type="PROSITE" id="PS50921"/>
    </source>
</evidence>
<keyword evidence="2" id="KW-0418">Kinase</keyword>
<accession>A0A7W9MTP5</accession>
<dbReference type="AlphaFoldDB" id="A0A7W9MTP5"/>
<proteinExistence type="predicted"/>
<dbReference type="SUPFAM" id="SSF52172">
    <property type="entry name" value="CheY-like"/>
    <property type="match status" value="1"/>
</dbReference>
<keyword evidence="3" id="KW-0805">Transcription regulation</keyword>
<dbReference type="GO" id="GO:0016301">
    <property type="term" value="F:kinase activity"/>
    <property type="evidence" value="ECO:0007669"/>
    <property type="project" value="UniProtKB-KW"/>
</dbReference>
<dbReference type="Pfam" id="PF13185">
    <property type="entry name" value="GAF_2"/>
    <property type="match status" value="1"/>
</dbReference>
<comment type="caution">
    <text evidence="6">The sequence shown here is derived from an EMBL/GenBank/DDBJ whole genome shotgun (WGS) entry which is preliminary data.</text>
</comment>
<dbReference type="InterPro" id="IPR029016">
    <property type="entry name" value="GAF-like_dom_sf"/>
</dbReference>
<dbReference type="GO" id="GO:0003723">
    <property type="term" value="F:RNA binding"/>
    <property type="evidence" value="ECO:0007669"/>
    <property type="project" value="InterPro"/>
</dbReference>
<dbReference type="SUPFAM" id="SSF55781">
    <property type="entry name" value="GAF domain-like"/>
    <property type="match status" value="1"/>
</dbReference>
<dbReference type="PIRSF" id="PIRSF036625">
    <property type="entry name" value="GAF_ANTAR"/>
    <property type="match status" value="1"/>
</dbReference>
<evidence type="ECO:0000313" key="7">
    <source>
        <dbReference type="Proteomes" id="UP000549971"/>
    </source>
</evidence>
<dbReference type="Pfam" id="PF03861">
    <property type="entry name" value="ANTAR"/>
    <property type="match status" value="1"/>
</dbReference>
<evidence type="ECO:0000256" key="3">
    <source>
        <dbReference type="ARBA" id="ARBA00023015"/>
    </source>
</evidence>
<dbReference type="InterPro" id="IPR005561">
    <property type="entry name" value="ANTAR"/>
</dbReference>
<keyword evidence="4" id="KW-0804">Transcription</keyword>
<keyword evidence="1" id="KW-0808">Transferase</keyword>